<name>A0A366H9J1_9BACT</name>
<dbReference type="EMBL" id="QNRR01000012">
    <property type="protein sequence ID" value="RBP38194.1"/>
    <property type="molecule type" value="Genomic_DNA"/>
</dbReference>
<comment type="caution">
    <text evidence="2">The sequence shown here is derived from an EMBL/GenBank/DDBJ whole genome shotgun (WGS) entry which is preliminary data.</text>
</comment>
<keyword evidence="1" id="KW-0732">Signal</keyword>
<organism evidence="2 3">
    <name type="scientific">Roseimicrobium gellanilyticum</name>
    <dbReference type="NCBI Taxonomy" id="748857"/>
    <lineage>
        <taxon>Bacteria</taxon>
        <taxon>Pseudomonadati</taxon>
        <taxon>Verrucomicrobiota</taxon>
        <taxon>Verrucomicrobiia</taxon>
        <taxon>Verrucomicrobiales</taxon>
        <taxon>Verrucomicrobiaceae</taxon>
        <taxon>Roseimicrobium</taxon>
    </lineage>
</organism>
<sequence>MKPTFYILAACLLSMGLPLIAEAGDTKPVYNSKGQLIAVVPDNPAPKISTAVTGPSHYIANPSGKGGAAVPTRNVGDVTNIAVFKSKKTKCCN</sequence>
<feature type="chain" id="PRO_5017084236" evidence="1">
    <location>
        <begin position="24"/>
        <end position="93"/>
    </location>
</feature>
<dbReference type="AlphaFoldDB" id="A0A366H9J1"/>
<protein>
    <submittedName>
        <fullName evidence="2">Uncharacterized protein</fullName>
    </submittedName>
</protein>
<accession>A0A366H9J1</accession>
<evidence type="ECO:0000256" key="1">
    <source>
        <dbReference type="SAM" id="SignalP"/>
    </source>
</evidence>
<evidence type="ECO:0000313" key="2">
    <source>
        <dbReference type="EMBL" id="RBP38194.1"/>
    </source>
</evidence>
<evidence type="ECO:0000313" key="3">
    <source>
        <dbReference type="Proteomes" id="UP000253426"/>
    </source>
</evidence>
<gene>
    <name evidence="2" type="ORF">DES53_112192</name>
</gene>
<reference evidence="2 3" key="1">
    <citation type="submission" date="2018-06" db="EMBL/GenBank/DDBJ databases">
        <title>Genomic Encyclopedia of Type Strains, Phase IV (KMG-IV): sequencing the most valuable type-strain genomes for metagenomic binning, comparative biology and taxonomic classification.</title>
        <authorList>
            <person name="Goeker M."/>
        </authorList>
    </citation>
    <scope>NUCLEOTIDE SEQUENCE [LARGE SCALE GENOMIC DNA]</scope>
    <source>
        <strain evidence="2 3">DSM 25532</strain>
    </source>
</reference>
<dbReference type="Proteomes" id="UP000253426">
    <property type="component" value="Unassembled WGS sequence"/>
</dbReference>
<proteinExistence type="predicted"/>
<feature type="signal peptide" evidence="1">
    <location>
        <begin position="1"/>
        <end position="23"/>
    </location>
</feature>
<keyword evidence="3" id="KW-1185">Reference proteome</keyword>